<organism evidence="2 4">
    <name type="scientific">Duganella violaceipulchra</name>
    <dbReference type="NCBI Taxonomy" id="2849652"/>
    <lineage>
        <taxon>Bacteria</taxon>
        <taxon>Pseudomonadati</taxon>
        <taxon>Pseudomonadota</taxon>
        <taxon>Betaproteobacteria</taxon>
        <taxon>Burkholderiales</taxon>
        <taxon>Oxalobacteraceae</taxon>
        <taxon>Telluria group</taxon>
        <taxon>Duganella</taxon>
    </lineage>
</organism>
<evidence type="ECO:0000256" key="1">
    <source>
        <dbReference type="SAM" id="SignalP"/>
    </source>
</evidence>
<accession>A0AA41HCG4</accession>
<feature type="signal peptide" evidence="1">
    <location>
        <begin position="1"/>
        <end position="22"/>
    </location>
</feature>
<sequence length="154" mass="16728">MMRTFAFSALLLLVCLAAPAFADEQRVRIVTASHLPQAAQLETVYAGKCGEVRYKLAVSQENHTVAFSADGMTDVDLSATTVGARLLEEDVLVHVGFNCPRQAVNIFLKGVKLVDLGAPTGFRDLITVRLNGEVSNSLPRSERLDELANPRMAQ</sequence>
<evidence type="ECO:0000313" key="5">
    <source>
        <dbReference type="Proteomes" id="UP001162889"/>
    </source>
</evidence>
<dbReference type="AlphaFoldDB" id="A0AA41HCG4"/>
<keyword evidence="1" id="KW-0732">Signal</keyword>
<keyword evidence="5" id="KW-1185">Reference proteome</keyword>
<reference evidence="2" key="1">
    <citation type="submission" date="2021-07" db="EMBL/GenBank/DDBJ databases">
        <title>Characterization of violacein-producing bacteria and related species.</title>
        <authorList>
            <person name="Wilson H.S."/>
            <person name="De Leon M.E."/>
        </authorList>
    </citation>
    <scope>NUCLEOTIDE SEQUENCE</scope>
    <source>
        <strain evidence="2">HSC-15S17</strain>
    </source>
</reference>
<dbReference type="Proteomes" id="UP001162889">
    <property type="component" value="Unassembled WGS sequence"/>
</dbReference>
<name>A0AA41HCG4_9BURK</name>
<feature type="chain" id="PRO_5041262499" evidence="1">
    <location>
        <begin position="23"/>
        <end position="154"/>
    </location>
</feature>
<dbReference type="RefSeq" id="WP_217945664.1">
    <property type="nucleotide sequence ID" value="NZ_JAHTGR010000020.1"/>
</dbReference>
<evidence type="ECO:0000313" key="2">
    <source>
        <dbReference type="EMBL" id="MBV6324749.1"/>
    </source>
</evidence>
<evidence type="ECO:0000313" key="4">
    <source>
        <dbReference type="Proteomes" id="UP001155901"/>
    </source>
</evidence>
<dbReference type="EMBL" id="JAHTGR010000020">
    <property type="protein sequence ID" value="MBV6324749.1"/>
    <property type="molecule type" value="Genomic_DNA"/>
</dbReference>
<protein>
    <submittedName>
        <fullName evidence="2">Uncharacterized protein</fullName>
    </submittedName>
</protein>
<evidence type="ECO:0000313" key="3">
    <source>
        <dbReference type="EMBL" id="MCP2009072.1"/>
    </source>
</evidence>
<comment type="caution">
    <text evidence="2">The sequence shown here is derived from an EMBL/GenBank/DDBJ whole genome shotgun (WGS) entry which is preliminary data.</text>
</comment>
<dbReference type="EMBL" id="JALJZU010000005">
    <property type="protein sequence ID" value="MCP2009072.1"/>
    <property type="molecule type" value="Genomic_DNA"/>
</dbReference>
<dbReference type="Proteomes" id="UP001155901">
    <property type="component" value="Unassembled WGS sequence"/>
</dbReference>
<reference evidence="3" key="2">
    <citation type="submission" date="2022-03" db="EMBL/GenBank/DDBJ databases">
        <title>Genome Encyclopedia of Bacteria and Archaea VI: Functional Genomics of Type Strains.</title>
        <authorList>
            <person name="Whitman W."/>
        </authorList>
    </citation>
    <scope>NUCLEOTIDE SEQUENCE</scope>
    <source>
        <strain evidence="3">HSC-15S17</strain>
    </source>
</reference>
<gene>
    <name evidence="2" type="ORF">KVP70_27870</name>
    <name evidence="3" type="ORF">L1274_002785</name>
</gene>
<proteinExistence type="predicted"/>